<dbReference type="GO" id="GO:0016020">
    <property type="term" value="C:membrane"/>
    <property type="evidence" value="ECO:0007669"/>
    <property type="project" value="UniProtKB-SubCell"/>
</dbReference>
<dbReference type="InterPro" id="IPR008271">
    <property type="entry name" value="Ser/Thr_kinase_AS"/>
</dbReference>
<feature type="compositionally biased region" description="Polar residues" evidence="13">
    <location>
        <begin position="533"/>
        <end position="542"/>
    </location>
</feature>
<dbReference type="InterPro" id="IPR055164">
    <property type="entry name" value="EDR1/CTR1/ARMC3-like_pept-like"/>
</dbReference>
<evidence type="ECO:0000256" key="8">
    <source>
        <dbReference type="ARBA" id="ARBA00022840"/>
    </source>
</evidence>
<feature type="binding site" evidence="12">
    <location>
        <position position="586"/>
    </location>
    <ligand>
        <name>ATP</name>
        <dbReference type="ChEBI" id="CHEBI:30616"/>
    </ligand>
</feature>
<gene>
    <name evidence="15" type="ORF">COLO4_16138</name>
</gene>
<comment type="catalytic activity">
    <reaction evidence="11">
        <text>L-seryl-[protein] + ATP = O-phospho-L-seryl-[protein] + ADP + H(+)</text>
        <dbReference type="Rhea" id="RHEA:17989"/>
        <dbReference type="Rhea" id="RHEA-COMP:9863"/>
        <dbReference type="Rhea" id="RHEA-COMP:11604"/>
        <dbReference type="ChEBI" id="CHEBI:15378"/>
        <dbReference type="ChEBI" id="CHEBI:29999"/>
        <dbReference type="ChEBI" id="CHEBI:30616"/>
        <dbReference type="ChEBI" id="CHEBI:83421"/>
        <dbReference type="ChEBI" id="CHEBI:456216"/>
        <dbReference type="EC" id="2.7.11.1"/>
    </reaction>
</comment>
<dbReference type="OrthoDB" id="7537227at2759"/>
<evidence type="ECO:0000256" key="6">
    <source>
        <dbReference type="ARBA" id="ARBA00022741"/>
    </source>
</evidence>
<dbReference type="Pfam" id="PF07714">
    <property type="entry name" value="PK_Tyr_Ser-Thr"/>
    <property type="match status" value="1"/>
</dbReference>
<comment type="subcellular location">
    <subcellularLocation>
        <location evidence="1">Membrane</location>
    </subcellularLocation>
</comment>
<dbReference type="SUPFAM" id="SSF56112">
    <property type="entry name" value="Protein kinase-like (PK-like)"/>
    <property type="match status" value="1"/>
</dbReference>
<feature type="compositionally biased region" description="Basic and acidic residues" evidence="13">
    <location>
        <begin position="491"/>
        <end position="500"/>
    </location>
</feature>
<evidence type="ECO:0000256" key="12">
    <source>
        <dbReference type="PROSITE-ProRule" id="PRU10141"/>
    </source>
</evidence>
<dbReference type="GO" id="GO:0004674">
    <property type="term" value="F:protein serine/threonine kinase activity"/>
    <property type="evidence" value="ECO:0007669"/>
    <property type="project" value="UniProtKB-KW"/>
</dbReference>
<evidence type="ECO:0000313" key="16">
    <source>
        <dbReference type="Proteomes" id="UP000187203"/>
    </source>
</evidence>
<accession>A0A1R3JJE5</accession>
<dbReference type="CDD" id="cd13999">
    <property type="entry name" value="STKc_MAP3K-like"/>
    <property type="match status" value="1"/>
</dbReference>
<name>A0A1R3JJE5_9ROSI</name>
<comment type="similarity">
    <text evidence="2">Belongs to the protein kinase superfamily. TKL Ser/Thr protein kinase family. RAF subfamily.</text>
</comment>
<dbReference type="InterPro" id="IPR000719">
    <property type="entry name" value="Prot_kinase_dom"/>
</dbReference>
<organism evidence="15 16">
    <name type="scientific">Corchorus olitorius</name>
    <dbReference type="NCBI Taxonomy" id="93759"/>
    <lineage>
        <taxon>Eukaryota</taxon>
        <taxon>Viridiplantae</taxon>
        <taxon>Streptophyta</taxon>
        <taxon>Embryophyta</taxon>
        <taxon>Tracheophyta</taxon>
        <taxon>Spermatophyta</taxon>
        <taxon>Magnoliopsida</taxon>
        <taxon>eudicotyledons</taxon>
        <taxon>Gunneridae</taxon>
        <taxon>Pentapetalae</taxon>
        <taxon>rosids</taxon>
        <taxon>malvids</taxon>
        <taxon>Malvales</taxon>
        <taxon>Malvaceae</taxon>
        <taxon>Grewioideae</taxon>
        <taxon>Apeibeae</taxon>
        <taxon>Corchorus</taxon>
    </lineage>
</organism>
<evidence type="ECO:0000256" key="13">
    <source>
        <dbReference type="SAM" id="MobiDB-lite"/>
    </source>
</evidence>
<dbReference type="PROSITE" id="PS50011">
    <property type="entry name" value="PROTEIN_KINASE_DOM"/>
    <property type="match status" value="1"/>
</dbReference>
<evidence type="ECO:0000256" key="9">
    <source>
        <dbReference type="ARBA" id="ARBA00023136"/>
    </source>
</evidence>
<evidence type="ECO:0000256" key="5">
    <source>
        <dbReference type="ARBA" id="ARBA00022679"/>
    </source>
</evidence>
<dbReference type="InterPro" id="IPR001245">
    <property type="entry name" value="Ser-Thr/Tyr_kinase_cat_dom"/>
</dbReference>
<dbReference type="PROSITE" id="PS00108">
    <property type="entry name" value="PROTEIN_KINASE_ST"/>
    <property type="match status" value="1"/>
</dbReference>
<evidence type="ECO:0000256" key="4">
    <source>
        <dbReference type="ARBA" id="ARBA00022527"/>
    </source>
</evidence>
<comment type="catalytic activity">
    <reaction evidence="10">
        <text>L-threonyl-[protein] + ATP = O-phospho-L-threonyl-[protein] + ADP + H(+)</text>
        <dbReference type="Rhea" id="RHEA:46608"/>
        <dbReference type="Rhea" id="RHEA-COMP:11060"/>
        <dbReference type="Rhea" id="RHEA-COMP:11605"/>
        <dbReference type="ChEBI" id="CHEBI:15378"/>
        <dbReference type="ChEBI" id="CHEBI:30013"/>
        <dbReference type="ChEBI" id="CHEBI:30616"/>
        <dbReference type="ChEBI" id="CHEBI:61977"/>
        <dbReference type="ChEBI" id="CHEBI:456216"/>
        <dbReference type="EC" id="2.7.11.1"/>
    </reaction>
</comment>
<dbReference type="AlphaFoldDB" id="A0A1R3JJE5"/>
<dbReference type="EC" id="2.7.11.1" evidence="3"/>
<dbReference type="Gene3D" id="3.30.200.20">
    <property type="entry name" value="Phosphorylase Kinase, domain 1"/>
    <property type="match status" value="1"/>
</dbReference>
<keyword evidence="9" id="KW-0472">Membrane</keyword>
<evidence type="ECO:0000259" key="14">
    <source>
        <dbReference type="PROSITE" id="PS50011"/>
    </source>
</evidence>
<dbReference type="PROSITE" id="PS00107">
    <property type="entry name" value="PROTEIN_KINASE_ATP"/>
    <property type="match status" value="1"/>
</dbReference>
<evidence type="ECO:0000256" key="11">
    <source>
        <dbReference type="ARBA" id="ARBA00048679"/>
    </source>
</evidence>
<feature type="compositionally biased region" description="Basic and acidic residues" evidence="13">
    <location>
        <begin position="445"/>
        <end position="458"/>
    </location>
</feature>
<dbReference type="FunFam" id="1.10.510.10:FF:000476">
    <property type="entry name" value="PAS domain-containing protein tyrosine kinase family protein"/>
    <property type="match status" value="1"/>
</dbReference>
<dbReference type="EMBL" id="AWUE01015931">
    <property type="protein sequence ID" value="OMO94943.1"/>
    <property type="molecule type" value="Genomic_DNA"/>
</dbReference>
<dbReference type="Gene3D" id="1.10.510.10">
    <property type="entry name" value="Transferase(Phosphotransferase) domain 1"/>
    <property type="match status" value="1"/>
</dbReference>
<evidence type="ECO:0000256" key="1">
    <source>
        <dbReference type="ARBA" id="ARBA00004370"/>
    </source>
</evidence>
<feature type="region of interest" description="Disordered" evidence="13">
    <location>
        <begin position="1"/>
        <end position="92"/>
    </location>
</feature>
<feature type="domain" description="Protein kinase" evidence="14">
    <location>
        <begin position="558"/>
        <end position="795"/>
    </location>
</feature>
<keyword evidence="8 12" id="KW-0067">ATP-binding</keyword>
<dbReference type="InterPro" id="IPR011009">
    <property type="entry name" value="Kinase-like_dom_sf"/>
</dbReference>
<feature type="region of interest" description="Disordered" evidence="13">
    <location>
        <begin position="422"/>
        <end position="543"/>
    </location>
</feature>
<dbReference type="InterPro" id="IPR017441">
    <property type="entry name" value="Protein_kinase_ATP_BS"/>
</dbReference>
<dbReference type="Proteomes" id="UP000187203">
    <property type="component" value="Unassembled WGS sequence"/>
</dbReference>
<feature type="compositionally biased region" description="Low complexity" evidence="13">
    <location>
        <begin position="27"/>
        <end position="46"/>
    </location>
</feature>
<dbReference type="Pfam" id="PF14381">
    <property type="entry name" value="EDR1_CTR1_ARMC3_pept"/>
    <property type="match status" value="1"/>
</dbReference>
<proteinExistence type="inferred from homology"/>
<dbReference type="FunFam" id="3.30.200.20:FF:000060">
    <property type="entry name" value="Serine/threonine-protein kinase isoform 1"/>
    <property type="match status" value="1"/>
</dbReference>
<evidence type="ECO:0000256" key="10">
    <source>
        <dbReference type="ARBA" id="ARBA00047899"/>
    </source>
</evidence>
<keyword evidence="16" id="KW-1185">Reference proteome</keyword>
<keyword evidence="6 12" id="KW-0547">Nucleotide-binding</keyword>
<feature type="compositionally biased region" description="Polar residues" evidence="13">
    <location>
        <begin position="60"/>
        <end position="72"/>
    </location>
</feature>
<feature type="compositionally biased region" description="Basic and acidic residues" evidence="13">
    <location>
        <begin position="513"/>
        <end position="531"/>
    </location>
</feature>
<evidence type="ECO:0000256" key="7">
    <source>
        <dbReference type="ARBA" id="ARBA00022777"/>
    </source>
</evidence>
<feature type="compositionally biased region" description="Polar residues" evidence="13">
    <location>
        <begin position="11"/>
        <end position="26"/>
    </location>
</feature>
<reference evidence="16" key="1">
    <citation type="submission" date="2013-09" db="EMBL/GenBank/DDBJ databases">
        <title>Corchorus olitorius genome sequencing.</title>
        <authorList>
            <person name="Alam M."/>
            <person name="Haque M.S."/>
            <person name="Islam M.S."/>
            <person name="Emdad E.M."/>
            <person name="Islam M.M."/>
            <person name="Ahmed B."/>
            <person name="Halim A."/>
            <person name="Hossen Q.M.M."/>
            <person name="Hossain M.Z."/>
            <person name="Ahmed R."/>
            <person name="Khan M.M."/>
            <person name="Islam R."/>
            <person name="Rashid M.M."/>
            <person name="Khan S.A."/>
            <person name="Rahman M.S."/>
            <person name="Alam M."/>
            <person name="Yahiya A.S."/>
            <person name="Khan M.S."/>
            <person name="Azam M.S."/>
            <person name="Haque T."/>
            <person name="Lashkar M.Z.H."/>
            <person name="Akhand A.I."/>
            <person name="Morshed G."/>
            <person name="Roy S."/>
            <person name="Uddin K.S."/>
            <person name="Rabeya T."/>
            <person name="Hossain A.S."/>
            <person name="Chowdhury A."/>
            <person name="Snigdha A.R."/>
            <person name="Mortoza M.S."/>
            <person name="Matin S.A."/>
            <person name="Hoque S.M.E."/>
            <person name="Islam M.K."/>
            <person name="Roy D.K."/>
            <person name="Haider R."/>
            <person name="Moosa M.M."/>
            <person name="Elias S.M."/>
            <person name="Hasan A.M."/>
            <person name="Jahan S."/>
            <person name="Shafiuddin M."/>
            <person name="Mahmood N."/>
            <person name="Shommy N.S."/>
        </authorList>
    </citation>
    <scope>NUCLEOTIDE SEQUENCE [LARGE SCALE GENOMIC DNA]</scope>
    <source>
        <strain evidence="16">cv. O-4</strain>
    </source>
</reference>
<dbReference type="PANTHER" id="PTHR44329">
    <property type="entry name" value="SERINE/THREONINE-PROTEIN KINASE TNNI3K-RELATED"/>
    <property type="match status" value="1"/>
</dbReference>
<dbReference type="STRING" id="93759.A0A1R3JJE5"/>
<dbReference type="PANTHER" id="PTHR44329:SF146">
    <property type="entry name" value="SERINE_THREONINE-PROTEIN KINASE SIS8-RELATED"/>
    <property type="match status" value="1"/>
</dbReference>
<dbReference type="SMART" id="SM00220">
    <property type="entry name" value="S_TKc"/>
    <property type="match status" value="1"/>
</dbReference>
<evidence type="ECO:0000313" key="15">
    <source>
        <dbReference type="EMBL" id="OMO94943.1"/>
    </source>
</evidence>
<keyword evidence="7" id="KW-0418">Kinase</keyword>
<sequence length="795" mass="88446">MKNLLKKLHMMSNQSEDLEGSTSSRGNNNKSSDVSSSSSPERPFNSRSHHNPEHNKPLSVLSNWLNSVANKKSPSPPSSSNIKEENMEPTDLVSTSGLEAALDAVRRNSGSDNSRDPDIEEEYQIQLALELSAREDPEATQIEAVKQISLGSCGPENTPAEVVAFRYWNYNSLNYDDKILDGFYDLYGILTESTSERMPSLLDLQGTSLTDNVSWEAVLVNRAFDANLLKLERKALDMTVKLRSESLAFVSSNMVQRLAVLVSEYMGGPVADPDNMSRAWRSLSYSLKATLGSMVLPLGSLTIGLARHRALLFKVLADSAGIPCRLVKGRQYTGSDDVAMNFVKIDDGREYIVDLMADPGTLIPSDAVGSHVEYDDSFFSTSPLSRDIDSSHIASSSSGVGSSFEDNSEFGTLEKRSRFRNVAAANQSDERDDFNASVNSSGATRSEEQTKESMDDFKTPCNAEKPPVRELPHRPNYPYAHARSPSWTEAVTKHNERIDADVDSASCEPQGSGERERDALRITSEGERISDRSAGNDSTKSDVSLDEVADCEIPLEEISLGERIGLGSYGEVYRGEWHGTEVAVKKFLDQDISGESLEEFKSEVRIMRKVRHPNVVLFMGAVTRPPNLSIVTEFLHRGSLYRLIHRPNNQLDERRRLRMALDAARGMNYLHNCSPVIVHRDLKSPNLLVDKNWVVKVCDFGLSRMKHSTYLSSRSTAGTAEWMAPEVLRNEPSDEKCDVYSYGVILWELCTLRQPWGGMNPMQVVGAVGFQHRRLDIPDDLDPAIAEIIRKCWQT</sequence>
<protein>
    <recommendedName>
        <fullName evidence="3">non-specific serine/threonine protein kinase</fullName>
        <ecNumber evidence="3">2.7.11.1</ecNumber>
    </recommendedName>
</protein>
<keyword evidence="4" id="KW-0723">Serine/threonine-protein kinase</keyword>
<evidence type="ECO:0000256" key="3">
    <source>
        <dbReference type="ARBA" id="ARBA00012513"/>
    </source>
</evidence>
<comment type="caution">
    <text evidence="15">The sequence shown here is derived from an EMBL/GenBank/DDBJ whole genome shotgun (WGS) entry which is preliminary data.</text>
</comment>
<dbReference type="InterPro" id="IPR051681">
    <property type="entry name" value="Ser/Thr_Kinases-Pseudokinases"/>
</dbReference>
<dbReference type="GO" id="GO:0005524">
    <property type="term" value="F:ATP binding"/>
    <property type="evidence" value="ECO:0007669"/>
    <property type="project" value="UniProtKB-UniRule"/>
</dbReference>
<evidence type="ECO:0000256" key="2">
    <source>
        <dbReference type="ARBA" id="ARBA00010507"/>
    </source>
</evidence>
<keyword evidence="5" id="KW-0808">Transferase</keyword>